<gene>
    <name evidence="1" type="ORF">BV25DRAFT_1823391</name>
</gene>
<organism evidence="1 2">
    <name type="scientific">Artomyces pyxidatus</name>
    <dbReference type="NCBI Taxonomy" id="48021"/>
    <lineage>
        <taxon>Eukaryota</taxon>
        <taxon>Fungi</taxon>
        <taxon>Dikarya</taxon>
        <taxon>Basidiomycota</taxon>
        <taxon>Agaricomycotina</taxon>
        <taxon>Agaricomycetes</taxon>
        <taxon>Russulales</taxon>
        <taxon>Auriscalpiaceae</taxon>
        <taxon>Artomyces</taxon>
    </lineage>
</organism>
<evidence type="ECO:0000313" key="2">
    <source>
        <dbReference type="Proteomes" id="UP000814140"/>
    </source>
</evidence>
<reference evidence="1" key="1">
    <citation type="submission" date="2021-03" db="EMBL/GenBank/DDBJ databases">
        <authorList>
            <consortium name="DOE Joint Genome Institute"/>
            <person name="Ahrendt S."/>
            <person name="Looney B.P."/>
            <person name="Miyauchi S."/>
            <person name="Morin E."/>
            <person name="Drula E."/>
            <person name="Courty P.E."/>
            <person name="Chicoki N."/>
            <person name="Fauchery L."/>
            <person name="Kohler A."/>
            <person name="Kuo A."/>
            <person name="Labutti K."/>
            <person name="Pangilinan J."/>
            <person name="Lipzen A."/>
            <person name="Riley R."/>
            <person name="Andreopoulos W."/>
            <person name="He G."/>
            <person name="Johnson J."/>
            <person name="Barry K.W."/>
            <person name="Grigoriev I.V."/>
            <person name="Nagy L."/>
            <person name="Hibbett D."/>
            <person name="Henrissat B."/>
            <person name="Matheny P.B."/>
            <person name="Labbe J."/>
            <person name="Martin F."/>
        </authorList>
    </citation>
    <scope>NUCLEOTIDE SEQUENCE</scope>
    <source>
        <strain evidence="1">HHB10654</strain>
    </source>
</reference>
<reference evidence="1" key="2">
    <citation type="journal article" date="2022" name="New Phytol.">
        <title>Evolutionary transition to the ectomycorrhizal habit in the genomes of a hyperdiverse lineage of mushroom-forming fungi.</title>
        <authorList>
            <person name="Looney B."/>
            <person name="Miyauchi S."/>
            <person name="Morin E."/>
            <person name="Drula E."/>
            <person name="Courty P.E."/>
            <person name="Kohler A."/>
            <person name="Kuo A."/>
            <person name="LaButti K."/>
            <person name="Pangilinan J."/>
            <person name="Lipzen A."/>
            <person name="Riley R."/>
            <person name="Andreopoulos W."/>
            <person name="He G."/>
            <person name="Johnson J."/>
            <person name="Nolan M."/>
            <person name="Tritt A."/>
            <person name="Barry K.W."/>
            <person name="Grigoriev I.V."/>
            <person name="Nagy L.G."/>
            <person name="Hibbett D."/>
            <person name="Henrissat B."/>
            <person name="Matheny P.B."/>
            <person name="Labbe J."/>
            <person name="Martin F.M."/>
        </authorList>
    </citation>
    <scope>NUCLEOTIDE SEQUENCE</scope>
    <source>
        <strain evidence="1">HHB10654</strain>
    </source>
</reference>
<keyword evidence="2" id="KW-1185">Reference proteome</keyword>
<proteinExistence type="predicted"/>
<evidence type="ECO:0000313" key="1">
    <source>
        <dbReference type="EMBL" id="KAI0064395.1"/>
    </source>
</evidence>
<name>A0ACB8T8U7_9AGAM</name>
<dbReference type="EMBL" id="MU277199">
    <property type="protein sequence ID" value="KAI0064395.1"/>
    <property type="molecule type" value="Genomic_DNA"/>
</dbReference>
<sequence>MTALGLPHGLGRLPSRLHSLLWRTQSHIPTVTLKPFSTSLSEETPAMKALKSIPYPSTPLDSSLFEPWGRDYASIDVPEANPSKLGPDEPSRLLRQLVSSRNFTDAEHAHAELVEMGIDIKLSPVYYHAAQHVLEQKEHDDRANAFAKWWSLIPLQSDNPHGTFFSVERLLYSTGDVRLDCVSRFAVIGASKGYARQIGARAVAHILRYAQPSYSAQFLSDLSHADSEYQNKSGQLSEGLTRLKENRKRWWSLAVRTHCTAGRPDAALALTRMARERSITLTFYTYQYLLGKLVQVGNAEGAEEVRTFHDGTIPVAKSLLDTPSGFKPLPLISPANDLHTNEAIVMTMLKRSAITDEPAYARDMVPFFDLYKLDRRGGHAIMHLRTRAYRFSLSALSIVLLAEMLHHHGRKEYIGVLYVFSNFFHMVGVPARVVRARLWTWRDYQPKDRIGSDLPRRIKLSTFNLRSKLWPTSYHTALVWNALVHLCNVRREVDWLYNNLMHRTQPPDHERIRWSKGVESISATNTTNEASPHPVETDPEFDIAPTQAYDAAHYHPFIWAYSFYTGAGHALDVLDDMEQLGVKPSFNNLTLAAGLQAKYGSEKATFNLLDHIERLCAEELQDTQKPAPKSDEEPWKSRLDEGLTIKDFREDSLLLIAYTTVLRGFVDRRRLPSAREVEQRLYDRLQYKPGTNRRTDEALRWLRDLESGVSIPGQRWSPLPDAPRFSDRTLRSTESPSPESAEAFEQ</sequence>
<protein>
    <submittedName>
        <fullName evidence="1">Uncharacterized protein</fullName>
    </submittedName>
</protein>
<dbReference type="Proteomes" id="UP000814140">
    <property type="component" value="Unassembled WGS sequence"/>
</dbReference>
<accession>A0ACB8T8U7</accession>
<comment type="caution">
    <text evidence="1">The sequence shown here is derived from an EMBL/GenBank/DDBJ whole genome shotgun (WGS) entry which is preliminary data.</text>
</comment>